<evidence type="ECO:0000256" key="2">
    <source>
        <dbReference type="ARBA" id="ARBA00022450"/>
    </source>
</evidence>
<sequence length="1487" mass="171644">MKLTLPQQDVYFEQLLFPNDPIYNIGAKIEIKGIINRDALKKAYATLIDQHDTYRSILVKNGEDISIKVLEEHQSQLGFVDFSDCVDPVEEASAYMQKEFMKPFNLFNENLLHVFTLVKVKEDFYYLFSVYHHIITDGWGTSLMFHRLVQNYNEIYEFGNVTTIYPYSYKDFIEDDYEYQNAAAFLEDKKYWVEKFKTLPEALLEKEVLLDTTNDFIESNKSSRKELVIKREVYNQLNQLAAENKSSSFHLILAVLYTYFGRKHQNRDFAIGIPVLNRSKSKYKKTVGLFMGISPLRVALDFDITFEDLVTLIKNQLRNDYRHQRFPLGKLIQELQVFTEKEKIFNITLSYEKQNYATNFKNTQTCVIPLTHESERVALAIYIREFDELEDVKIDFDYNLNYFNEARITQVVHHFENLLTDILSNSNQKLKELTYLTKEEKNQVLQTFNATKTDYQKNRTLLDLFYEQVEKLPGKEALKDEYRSYSYSELHKSSNQIAQYLITKYGEKDKSPIAVLLERSANIVVVLLGILKSGRSYIPLDPSFPEDRLNYIINHSQSKILINEKEYWLNTAGDVEVVALENILEGIDISNETPEIIVYPQDTAYIIYTSGSTGNPKGVEIAHQSLLNFLISIQQKPGVGLSDTFFSVTTYSFDISILEFFVLLISGGTLYVANQSVLSDVNFIIQKIKEIQPTIIQATPSFYQMLFHTGWQGDKQLKVLCGGDLLSEALAEKLIQNSLEVWNMYGPTETTIWSSIKKIEHFRDASNIGKPINNTQFYILDEFLSPKPVGTPGAIYIAGDGLAKGYYKNEKLTNEKFIANPFDSSSLLYETGDLGKWNDNGEITFLGRNDNQVKIRGYRIELGDIESQLNQIEGIQNSVVIAKKGEQQEAFLVAYFLKNKEVMDAEKIKGALKLNLPNYMIPNFIIHMEEFPLTPNQKIDRKSLTQRAILKNINDDNFKAPISDLEKKLTEYWQEVLKSKEEISVNDNFFALGGHSLNAVKLIGLITRELSMDISLKTIFDYPTIELLANYLQKITLNQPVAITLSDAKKNYELTPSQYNIWLASQQKNTSIAYNMYAAYSIEEIVNLDKICTAIYTIIEKHEILRTNFIEVNGIPYQIIKPLERVKFAISSVESEDQKAEEIINQFNNTAFDLEADLLLKVQMLRIAENKSILLFCTHHIIMDGLSLEILIKEFIQNYNRNTFLGISKENILKFQFKDYSEWFNRTAEDNAGKNELFWKNYLQDYQPADSFERDFDNQQNQQGGASYFFELNPATTSALKKVAIEEQVTFYTLLVAALKVLIFKFSNHTDICIGTVNSGRNIPEMNNQIGMFVKTLVLRTKLEPEQAFTTLLKNIQSNLVMINEHNNVPFLKVPQAVFDVMLVYQNPEFSFESINELNDLKLTSYPIENKYSRMPIVFNLFESEDTLKGIIDYNCDLFHKDTIQLIADKYDTLLNDIVKNTSVKLDVIDIKLELQKSIISDFDFNF</sequence>
<dbReference type="Proteomes" id="UP001269081">
    <property type="component" value="Unassembled WGS sequence"/>
</dbReference>
<dbReference type="RefSeq" id="WP_310280459.1">
    <property type="nucleotide sequence ID" value="NZ_JAVDWQ010000005.1"/>
</dbReference>
<feature type="domain" description="Carrier" evidence="4">
    <location>
        <begin position="960"/>
        <end position="1036"/>
    </location>
</feature>
<proteinExistence type="predicted"/>
<evidence type="ECO:0000313" key="5">
    <source>
        <dbReference type="EMBL" id="MDR7209889.1"/>
    </source>
</evidence>
<dbReference type="Pfam" id="PF00550">
    <property type="entry name" value="PP-binding"/>
    <property type="match status" value="1"/>
</dbReference>
<dbReference type="SUPFAM" id="SSF56801">
    <property type="entry name" value="Acetyl-CoA synthetase-like"/>
    <property type="match status" value="1"/>
</dbReference>
<dbReference type="InterPro" id="IPR023213">
    <property type="entry name" value="CAT-like_dom_sf"/>
</dbReference>
<protein>
    <submittedName>
        <fullName evidence="5">Amino acid adenylation domain-containing protein</fullName>
    </submittedName>
</protein>
<keyword evidence="2" id="KW-0596">Phosphopantetheine</keyword>
<dbReference type="Gene3D" id="3.30.300.30">
    <property type="match status" value="1"/>
</dbReference>
<dbReference type="Gene3D" id="3.40.50.980">
    <property type="match status" value="2"/>
</dbReference>
<dbReference type="NCBIfam" id="TIGR01733">
    <property type="entry name" value="AA-adenyl-dom"/>
    <property type="match status" value="1"/>
</dbReference>
<dbReference type="PANTHER" id="PTHR45527:SF1">
    <property type="entry name" value="FATTY ACID SYNTHASE"/>
    <property type="match status" value="1"/>
</dbReference>
<dbReference type="Pfam" id="PF00501">
    <property type="entry name" value="AMP-binding"/>
    <property type="match status" value="1"/>
</dbReference>
<dbReference type="InterPro" id="IPR045851">
    <property type="entry name" value="AMP-bd_C_sf"/>
</dbReference>
<dbReference type="InterPro" id="IPR020845">
    <property type="entry name" value="AMP-binding_CS"/>
</dbReference>
<dbReference type="PROSITE" id="PS00455">
    <property type="entry name" value="AMP_BINDING"/>
    <property type="match status" value="1"/>
</dbReference>
<dbReference type="Gene3D" id="2.30.38.10">
    <property type="entry name" value="Luciferase, Domain 3"/>
    <property type="match status" value="1"/>
</dbReference>
<keyword evidence="3" id="KW-0597">Phosphoprotein</keyword>
<dbReference type="SUPFAM" id="SSF52777">
    <property type="entry name" value="CoA-dependent acyltransferases"/>
    <property type="match status" value="4"/>
</dbReference>
<dbReference type="InterPro" id="IPR009081">
    <property type="entry name" value="PP-bd_ACP"/>
</dbReference>
<dbReference type="Pfam" id="PF13193">
    <property type="entry name" value="AMP-binding_C"/>
    <property type="match status" value="1"/>
</dbReference>
<dbReference type="InterPro" id="IPR006162">
    <property type="entry name" value="Ppantetheine_attach_site"/>
</dbReference>
<dbReference type="InterPro" id="IPR001242">
    <property type="entry name" value="Condensation_dom"/>
</dbReference>
<keyword evidence="6" id="KW-1185">Reference proteome</keyword>
<dbReference type="InterPro" id="IPR025110">
    <property type="entry name" value="AMP-bd_C"/>
</dbReference>
<dbReference type="InterPro" id="IPR000873">
    <property type="entry name" value="AMP-dep_synth/lig_dom"/>
</dbReference>
<dbReference type="EMBL" id="JAVDWQ010000005">
    <property type="protein sequence ID" value="MDR7209889.1"/>
    <property type="molecule type" value="Genomic_DNA"/>
</dbReference>
<organism evidence="5 6">
    <name type="scientific">Flavobacterium piscis</name>
    <dbReference type="NCBI Taxonomy" id="1114874"/>
    <lineage>
        <taxon>Bacteria</taxon>
        <taxon>Pseudomonadati</taxon>
        <taxon>Bacteroidota</taxon>
        <taxon>Flavobacteriia</taxon>
        <taxon>Flavobacteriales</taxon>
        <taxon>Flavobacteriaceae</taxon>
        <taxon>Flavobacterium</taxon>
    </lineage>
</organism>
<dbReference type="PANTHER" id="PTHR45527">
    <property type="entry name" value="NONRIBOSOMAL PEPTIDE SYNTHETASE"/>
    <property type="match status" value="1"/>
</dbReference>
<dbReference type="Pfam" id="PF00668">
    <property type="entry name" value="Condensation"/>
    <property type="match status" value="2"/>
</dbReference>
<comment type="cofactor">
    <cofactor evidence="1">
        <name>pantetheine 4'-phosphate</name>
        <dbReference type="ChEBI" id="CHEBI:47942"/>
    </cofactor>
</comment>
<dbReference type="Gene3D" id="3.30.559.30">
    <property type="entry name" value="Nonribosomal peptide synthetase, condensation domain"/>
    <property type="match status" value="2"/>
</dbReference>
<name>A0ABU1Y6N0_9FLAO</name>
<evidence type="ECO:0000256" key="3">
    <source>
        <dbReference type="ARBA" id="ARBA00022553"/>
    </source>
</evidence>
<dbReference type="InterPro" id="IPR036736">
    <property type="entry name" value="ACP-like_sf"/>
</dbReference>
<dbReference type="InterPro" id="IPR010071">
    <property type="entry name" value="AA_adenyl_dom"/>
</dbReference>
<comment type="caution">
    <text evidence="5">The sequence shown here is derived from an EMBL/GenBank/DDBJ whole genome shotgun (WGS) entry which is preliminary data.</text>
</comment>
<dbReference type="PROSITE" id="PS00012">
    <property type="entry name" value="PHOSPHOPANTETHEINE"/>
    <property type="match status" value="1"/>
</dbReference>
<evidence type="ECO:0000259" key="4">
    <source>
        <dbReference type="PROSITE" id="PS50075"/>
    </source>
</evidence>
<dbReference type="Gene3D" id="3.30.559.10">
    <property type="entry name" value="Chloramphenicol acetyltransferase-like domain"/>
    <property type="match status" value="2"/>
</dbReference>
<gene>
    <name evidence="5" type="ORF">J2W48_001828</name>
</gene>
<dbReference type="Gene3D" id="1.10.1200.10">
    <property type="entry name" value="ACP-like"/>
    <property type="match status" value="1"/>
</dbReference>
<dbReference type="CDD" id="cd19531">
    <property type="entry name" value="LCL_NRPS-like"/>
    <property type="match status" value="1"/>
</dbReference>
<accession>A0ABU1Y6N0</accession>
<evidence type="ECO:0000256" key="1">
    <source>
        <dbReference type="ARBA" id="ARBA00001957"/>
    </source>
</evidence>
<reference evidence="5 6" key="1">
    <citation type="submission" date="2023-07" db="EMBL/GenBank/DDBJ databases">
        <title>Sorghum-associated microbial communities from plants grown in Nebraska, USA.</title>
        <authorList>
            <person name="Schachtman D."/>
        </authorList>
    </citation>
    <scope>NUCLEOTIDE SEQUENCE [LARGE SCALE GENOMIC DNA]</scope>
    <source>
        <strain evidence="5 6">4129</strain>
    </source>
</reference>
<dbReference type="PROSITE" id="PS50075">
    <property type="entry name" value="CARRIER"/>
    <property type="match status" value="1"/>
</dbReference>
<evidence type="ECO:0000313" key="6">
    <source>
        <dbReference type="Proteomes" id="UP001269081"/>
    </source>
</evidence>
<dbReference type="SUPFAM" id="SSF47336">
    <property type="entry name" value="ACP-like"/>
    <property type="match status" value="1"/>
</dbReference>